<keyword evidence="6" id="KW-0325">Glycoprotein</keyword>
<name>A0A498S894_ACAVI</name>
<evidence type="ECO:0000256" key="4">
    <source>
        <dbReference type="ARBA" id="ARBA00022989"/>
    </source>
</evidence>
<dbReference type="GO" id="GO:0006897">
    <property type="term" value="P:endocytosis"/>
    <property type="evidence" value="ECO:0007669"/>
    <property type="project" value="TreeGrafter"/>
</dbReference>
<evidence type="ECO:0000256" key="3">
    <source>
        <dbReference type="ARBA" id="ARBA00022692"/>
    </source>
</evidence>
<organism evidence="9 10">
    <name type="scientific">Acanthocheilonema viteae</name>
    <name type="common">Filarial nematode worm</name>
    <name type="synonym">Dipetalonema viteae</name>
    <dbReference type="NCBI Taxonomy" id="6277"/>
    <lineage>
        <taxon>Eukaryota</taxon>
        <taxon>Metazoa</taxon>
        <taxon>Ecdysozoa</taxon>
        <taxon>Nematoda</taxon>
        <taxon>Chromadorea</taxon>
        <taxon>Rhabditida</taxon>
        <taxon>Spirurina</taxon>
        <taxon>Spiruromorpha</taxon>
        <taxon>Filarioidea</taxon>
        <taxon>Onchocercidae</taxon>
        <taxon>Acanthocheilonema</taxon>
    </lineage>
</organism>
<sequence>MEHMYDRVNRQIANTIATYPRQFLFATLLFSVFLSLSLFNSTLEDDIRRSFSPPKSRAAREEEIYKQFYEITTAPQRTFIIFYAKDGGTMLRKSHMEEMFQINGIMADTLNSTEYFDVPICHPFCDINTSVKLFWDALTKHVSNNDYDKDAIFDFPRSTIFGQELFLGSNLFSVQTSGNVSKMAGEKVLLYKWKTYASFSDHVFSNRSTITRVGTIMFWHLANADNPHKLKTLQNVTVTLFEMSRKRNTSKWINFNIFGDEIANREMIQGAYEATKLMTLGFILLLCFVFLVMWRKMELRLLPSVVFATVFSPLLAASSSFGIISWLRLPIYSMMCITPFLVLGIGVDDAFIMIQAWSRLKSITSRNERLAQVFVEIGPSISITSITNLIAFGIGYLTPTPQMSLFCLCTSFACLFDYIFSFTLLAPILYLADKSENDYVIVEKVSKNELGEYCLTSYSKLICSWKGRVITVIVLAILYSLTSIGVMKMKSTFEPVKAFPSDSISTTSFVVLRHVFNEFFPLQIVINKPPNISDSTEYNEFYDMIRSLEAVPNSYGSNGTITFLKTYEEFDRKIYNFFNMLGVGGQNDFTPSYDNLPMFLDHIHKSPFIKTRVDEKGEHKLVSFVITATARNMSEWSNRAEYVEACRAVFRNYSRFNATVYDGDSAVLDLILTAKKDLIGSVTVTIICMATVCLFFIGSKIGVLIITFTISSICFSLVGSLSWWGADMDPVTMVDVLIATGFSVDYTAHIAYKFYKLTGSREERIKQSFREMCGPMLQAGISTILCMLPLIFVPTYAILAFAKTVFLDVGLALLHGLFILPVLLLTSCRDNRKETNDNKTMMKSRMMNNDMNNDYLLEK</sequence>
<comment type="subcellular location">
    <subcellularLocation>
        <location evidence="1">Membrane</location>
        <topology evidence="1">Multi-pass membrane protein</topology>
    </subcellularLocation>
</comment>
<gene>
    <name evidence="9" type="ORF">NAV_LOCUS1040</name>
</gene>
<dbReference type="PROSITE" id="PS50156">
    <property type="entry name" value="SSD"/>
    <property type="match status" value="1"/>
</dbReference>
<dbReference type="InterPro" id="IPR051697">
    <property type="entry name" value="Patched_domain-protein"/>
</dbReference>
<dbReference type="OrthoDB" id="6510177at2759"/>
<dbReference type="AlphaFoldDB" id="A0A498S894"/>
<feature type="transmembrane region" description="Helical" evidence="7">
    <location>
        <begin position="373"/>
        <end position="397"/>
    </location>
</feature>
<dbReference type="EMBL" id="UPTC01000079">
    <property type="protein sequence ID" value="VBB26210.1"/>
    <property type="molecule type" value="Genomic_DNA"/>
</dbReference>
<dbReference type="GO" id="GO:0030659">
    <property type="term" value="C:cytoplasmic vesicle membrane"/>
    <property type="evidence" value="ECO:0007669"/>
    <property type="project" value="TreeGrafter"/>
</dbReference>
<feature type="transmembrane region" description="Helical" evidence="7">
    <location>
        <begin position="21"/>
        <end position="39"/>
    </location>
</feature>
<evidence type="ECO:0000256" key="6">
    <source>
        <dbReference type="ARBA" id="ARBA00023180"/>
    </source>
</evidence>
<evidence type="ECO:0000313" key="10">
    <source>
        <dbReference type="Proteomes" id="UP000276991"/>
    </source>
</evidence>
<feature type="transmembrane region" description="Helical" evidence="7">
    <location>
        <begin position="805"/>
        <end position="825"/>
    </location>
</feature>
<dbReference type="Gene3D" id="1.20.1640.10">
    <property type="entry name" value="Multidrug efflux transporter AcrB transmembrane domain"/>
    <property type="match status" value="2"/>
</dbReference>
<feature type="transmembrane region" description="Helical" evidence="7">
    <location>
        <begin position="331"/>
        <end position="352"/>
    </location>
</feature>
<evidence type="ECO:0000313" key="9">
    <source>
        <dbReference type="EMBL" id="VBB26210.1"/>
    </source>
</evidence>
<accession>A0A498S894</accession>
<dbReference type="Pfam" id="PF02460">
    <property type="entry name" value="Patched"/>
    <property type="match status" value="1"/>
</dbReference>
<dbReference type="GO" id="GO:0018996">
    <property type="term" value="P:molting cycle, collagen and cuticulin-based cuticle"/>
    <property type="evidence" value="ECO:0007669"/>
    <property type="project" value="TreeGrafter"/>
</dbReference>
<evidence type="ECO:0000256" key="2">
    <source>
        <dbReference type="ARBA" id="ARBA00005585"/>
    </source>
</evidence>
<dbReference type="GO" id="GO:0005886">
    <property type="term" value="C:plasma membrane"/>
    <property type="evidence" value="ECO:0007669"/>
    <property type="project" value="TreeGrafter"/>
</dbReference>
<evidence type="ECO:0000259" key="8">
    <source>
        <dbReference type="PROSITE" id="PS50156"/>
    </source>
</evidence>
<feature type="transmembrane region" description="Helical" evidence="7">
    <location>
        <begin position="403"/>
        <end position="431"/>
    </location>
</feature>
<reference evidence="9 10" key="1">
    <citation type="submission" date="2018-08" db="EMBL/GenBank/DDBJ databases">
        <authorList>
            <person name="Laetsch R D."/>
            <person name="Stevens L."/>
            <person name="Kumar S."/>
            <person name="Blaxter L. M."/>
        </authorList>
    </citation>
    <scope>NUCLEOTIDE SEQUENCE [LARGE SCALE GENOMIC DNA]</scope>
</reference>
<protein>
    <recommendedName>
        <fullName evidence="8">SSD domain-containing protein</fullName>
    </recommendedName>
</protein>
<feature type="transmembrane region" description="Helical" evidence="7">
    <location>
        <begin position="704"/>
        <end position="724"/>
    </location>
</feature>
<feature type="transmembrane region" description="Helical" evidence="7">
    <location>
        <begin position="678"/>
        <end position="697"/>
    </location>
</feature>
<feature type="transmembrane region" description="Helical" evidence="7">
    <location>
        <begin position="277"/>
        <end position="294"/>
    </location>
</feature>
<feature type="transmembrane region" description="Helical" evidence="7">
    <location>
        <begin position="776"/>
        <end position="799"/>
    </location>
</feature>
<keyword evidence="4 7" id="KW-1133">Transmembrane helix</keyword>
<dbReference type="InterPro" id="IPR003392">
    <property type="entry name" value="PTHD_SSD"/>
</dbReference>
<keyword evidence="5 7" id="KW-0472">Membrane</keyword>
<dbReference type="PANTHER" id="PTHR10796:SF108">
    <property type="entry name" value="SSD DOMAIN-CONTAINING PROTEIN"/>
    <property type="match status" value="1"/>
</dbReference>
<evidence type="ECO:0000256" key="7">
    <source>
        <dbReference type="SAM" id="Phobius"/>
    </source>
</evidence>
<dbReference type="PANTHER" id="PTHR10796">
    <property type="entry name" value="PATCHED-RELATED"/>
    <property type="match status" value="1"/>
</dbReference>
<evidence type="ECO:0000256" key="5">
    <source>
        <dbReference type="ARBA" id="ARBA00023136"/>
    </source>
</evidence>
<keyword evidence="3 7" id="KW-0812">Transmembrane</keyword>
<feature type="transmembrane region" description="Helical" evidence="7">
    <location>
        <begin position="736"/>
        <end position="755"/>
    </location>
</feature>
<feature type="transmembrane region" description="Helical" evidence="7">
    <location>
        <begin position="301"/>
        <end position="325"/>
    </location>
</feature>
<dbReference type="SUPFAM" id="SSF82866">
    <property type="entry name" value="Multidrug efflux transporter AcrB transmembrane domain"/>
    <property type="match status" value="2"/>
</dbReference>
<dbReference type="InterPro" id="IPR000731">
    <property type="entry name" value="SSD"/>
</dbReference>
<proteinExistence type="inferred from homology"/>
<feature type="transmembrane region" description="Helical" evidence="7">
    <location>
        <begin position="469"/>
        <end position="487"/>
    </location>
</feature>
<comment type="similarity">
    <text evidence="2">Belongs to the patched family.</text>
</comment>
<feature type="domain" description="SSD" evidence="8">
    <location>
        <begin position="274"/>
        <end position="431"/>
    </location>
</feature>
<keyword evidence="10" id="KW-1185">Reference proteome</keyword>
<dbReference type="Proteomes" id="UP000276991">
    <property type="component" value="Unassembled WGS sequence"/>
</dbReference>
<evidence type="ECO:0000256" key="1">
    <source>
        <dbReference type="ARBA" id="ARBA00004141"/>
    </source>
</evidence>